<proteinExistence type="predicted"/>
<dbReference type="EMBL" id="OW152820">
    <property type="protein sequence ID" value="CAH2075547.1"/>
    <property type="molecule type" value="Genomic_DNA"/>
</dbReference>
<evidence type="ECO:0000256" key="1">
    <source>
        <dbReference type="SAM" id="MobiDB-lite"/>
    </source>
</evidence>
<evidence type="ECO:0000313" key="2">
    <source>
        <dbReference type="EMBL" id="CAH2075547.1"/>
    </source>
</evidence>
<protein>
    <submittedName>
        <fullName evidence="2">Uncharacterized protein</fullName>
    </submittedName>
</protein>
<feature type="non-terminal residue" evidence="2">
    <location>
        <position position="1"/>
    </location>
</feature>
<accession>A0ABN8J7P5</accession>
<organism evidence="2 3">
    <name type="scientific">Iphiclides podalirius</name>
    <name type="common">scarce swallowtail</name>
    <dbReference type="NCBI Taxonomy" id="110791"/>
    <lineage>
        <taxon>Eukaryota</taxon>
        <taxon>Metazoa</taxon>
        <taxon>Ecdysozoa</taxon>
        <taxon>Arthropoda</taxon>
        <taxon>Hexapoda</taxon>
        <taxon>Insecta</taxon>
        <taxon>Pterygota</taxon>
        <taxon>Neoptera</taxon>
        <taxon>Endopterygota</taxon>
        <taxon>Lepidoptera</taxon>
        <taxon>Glossata</taxon>
        <taxon>Ditrysia</taxon>
        <taxon>Papilionoidea</taxon>
        <taxon>Papilionidae</taxon>
        <taxon>Papilioninae</taxon>
        <taxon>Iphiclides</taxon>
    </lineage>
</organism>
<feature type="region of interest" description="Disordered" evidence="1">
    <location>
        <begin position="22"/>
        <end position="72"/>
    </location>
</feature>
<reference evidence="2" key="1">
    <citation type="submission" date="2022-03" db="EMBL/GenBank/DDBJ databases">
        <authorList>
            <person name="Martin H S."/>
        </authorList>
    </citation>
    <scope>NUCLEOTIDE SEQUENCE</scope>
</reference>
<evidence type="ECO:0000313" key="3">
    <source>
        <dbReference type="Proteomes" id="UP000837857"/>
    </source>
</evidence>
<name>A0ABN8J7P5_9NEOP</name>
<sequence length="72" mass="8023">MAPRSYLWDWCKIWAQFPNAAGERPAKAGQTTMGRVRTEPVLVHGGPKNPTDSCEAPSRSTCNHRLSDNIKQ</sequence>
<gene>
    <name evidence="2" type="ORF">IPOD504_LOCUS16887</name>
</gene>
<keyword evidence="3" id="KW-1185">Reference proteome</keyword>
<dbReference type="Proteomes" id="UP000837857">
    <property type="component" value="Chromosome 8"/>
</dbReference>